<organism evidence="3 4">
    <name type="scientific">Streptomyces yanii</name>
    <dbReference type="NCBI Taxonomy" id="78510"/>
    <lineage>
        <taxon>Bacteria</taxon>
        <taxon>Bacillati</taxon>
        <taxon>Actinomycetota</taxon>
        <taxon>Actinomycetes</taxon>
        <taxon>Kitasatosporales</taxon>
        <taxon>Streptomycetaceae</taxon>
        <taxon>Streptomyces</taxon>
    </lineage>
</organism>
<keyword evidence="2" id="KW-0472">Membrane</keyword>
<keyword evidence="1" id="KW-0175">Coiled coil</keyword>
<evidence type="ECO:0000256" key="1">
    <source>
        <dbReference type="SAM" id="Coils"/>
    </source>
</evidence>
<comment type="caution">
    <text evidence="3">The sequence shown here is derived from an EMBL/GenBank/DDBJ whole genome shotgun (WGS) entry which is preliminary data.</text>
</comment>
<name>A0ABV5RK83_9ACTN</name>
<evidence type="ECO:0000256" key="2">
    <source>
        <dbReference type="SAM" id="Phobius"/>
    </source>
</evidence>
<keyword evidence="4" id="KW-1185">Reference proteome</keyword>
<feature type="transmembrane region" description="Helical" evidence="2">
    <location>
        <begin position="6"/>
        <end position="28"/>
    </location>
</feature>
<dbReference type="Proteomes" id="UP001589710">
    <property type="component" value="Unassembled WGS sequence"/>
</dbReference>
<dbReference type="RefSeq" id="WP_345510085.1">
    <property type="nucleotide sequence ID" value="NZ_BAAAXD010000006.1"/>
</dbReference>
<proteinExistence type="predicted"/>
<reference evidence="3 4" key="1">
    <citation type="submission" date="2024-09" db="EMBL/GenBank/DDBJ databases">
        <authorList>
            <person name="Sun Q."/>
            <person name="Mori K."/>
        </authorList>
    </citation>
    <scope>NUCLEOTIDE SEQUENCE [LARGE SCALE GENOMIC DNA]</scope>
    <source>
        <strain evidence="3 4">JCM 3331</strain>
    </source>
</reference>
<protein>
    <submittedName>
        <fullName evidence="3">Uncharacterized protein</fullName>
    </submittedName>
</protein>
<sequence length="159" mass="17090">MGELGWWFFLVMWGNAVLIEGLIAAAAAGGGAVVQAAGTDAWNGIRSGVARLFGRGEAGREQAVLERLDRTQAVLEAAQDGAEAEQVRIAQVAVWQTRLETLLEELPDTERQLVVAELEALVAQADAAKPSETVHNDFRNATFEGPVQGSGTQNNHFHR</sequence>
<accession>A0ABV5RK83</accession>
<keyword evidence="2" id="KW-1133">Transmembrane helix</keyword>
<feature type="coiled-coil region" evidence="1">
    <location>
        <begin position="65"/>
        <end position="119"/>
    </location>
</feature>
<evidence type="ECO:0000313" key="4">
    <source>
        <dbReference type="Proteomes" id="UP001589710"/>
    </source>
</evidence>
<dbReference type="EMBL" id="JBHMCG010000152">
    <property type="protein sequence ID" value="MFB9577701.1"/>
    <property type="molecule type" value="Genomic_DNA"/>
</dbReference>
<keyword evidence="2" id="KW-0812">Transmembrane</keyword>
<gene>
    <name evidence="3" type="ORF">ACFFTL_36845</name>
</gene>
<evidence type="ECO:0000313" key="3">
    <source>
        <dbReference type="EMBL" id="MFB9577701.1"/>
    </source>
</evidence>